<proteinExistence type="predicted"/>
<sequence>MNFHEPWASTDTETGTKTISLADDALERLRAEKPENEGFSDVVRW</sequence>
<name>A0A7D5L349_9EURY</name>
<organism evidence="1 2">
    <name type="scientific">Natrinema halophilum</name>
    <dbReference type="NCBI Taxonomy" id="1699371"/>
    <lineage>
        <taxon>Archaea</taxon>
        <taxon>Methanobacteriati</taxon>
        <taxon>Methanobacteriota</taxon>
        <taxon>Stenosarchaea group</taxon>
        <taxon>Halobacteria</taxon>
        <taxon>Halobacteriales</taxon>
        <taxon>Natrialbaceae</taxon>
        <taxon>Natrinema</taxon>
    </lineage>
</organism>
<dbReference type="GeneID" id="56031719"/>
<dbReference type="Proteomes" id="UP000509241">
    <property type="component" value="Chromosome"/>
</dbReference>
<dbReference type="RefSeq" id="WP_179259168.1">
    <property type="nucleotide sequence ID" value="NZ_CP058601.1"/>
</dbReference>
<dbReference type="KEGG" id="haly:HYG82_00470"/>
<gene>
    <name evidence="1" type="ORF">HYG82_00470</name>
</gene>
<protein>
    <submittedName>
        <fullName evidence="1">Uncharacterized protein</fullName>
    </submittedName>
</protein>
<reference evidence="1 2" key="1">
    <citation type="submission" date="2020-07" db="EMBL/GenBank/DDBJ databases">
        <authorList>
            <person name="Cui H."/>
        </authorList>
    </citation>
    <scope>NUCLEOTIDE SEQUENCE [LARGE SCALE GENOMIC DNA]</scope>
    <source>
        <strain evidence="1 2">YPL8</strain>
    </source>
</reference>
<dbReference type="OrthoDB" id="9187at2157"/>
<evidence type="ECO:0000313" key="2">
    <source>
        <dbReference type="Proteomes" id="UP000509241"/>
    </source>
</evidence>
<evidence type="ECO:0000313" key="1">
    <source>
        <dbReference type="EMBL" id="QLG47425.1"/>
    </source>
</evidence>
<accession>A0A7D5L349</accession>
<keyword evidence="2" id="KW-1185">Reference proteome</keyword>
<dbReference type="EMBL" id="CP058601">
    <property type="protein sequence ID" value="QLG47425.1"/>
    <property type="molecule type" value="Genomic_DNA"/>
</dbReference>
<dbReference type="AlphaFoldDB" id="A0A7D5L349"/>